<dbReference type="InterPro" id="IPR003497">
    <property type="entry name" value="BRO_N_domain"/>
</dbReference>
<dbReference type="Pfam" id="PF02498">
    <property type="entry name" value="Bro-N"/>
    <property type="match status" value="1"/>
</dbReference>
<gene>
    <name evidence="3" type="primary">dinD</name>
    <name evidence="3" type="ORF">NEIELOOT_01834</name>
</gene>
<dbReference type="Proteomes" id="UP000005536">
    <property type="component" value="Unassembled WGS sequence"/>
</dbReference>
<reference evidence="3 4" key="1">
    <citation type="submission" date="2010-02" db="EMBL/GenBank/DDBJ databases">
        <authorList>
            <person name="Weinstock G."/>
            <person name="Sodergren E."/>
            <person name="Clifton S."/>
            <person name="Fulton L."/>
            <person name="Fulton B."/>
            <person name="Courtney L."/>
            <person name="Fronick C."/>
            <person name="Harrison M."/>
            <person name="Strong C."/>
            <person name="Farmer C."/>
            <person name="Delahaunty K."/>
            <person name="Markovic C."/>
            <person name="Hall O."/>
            <person name="Minx P."/>
            <person name="Tomlinson C."/>
            <person name="Mitreva M."/>
            <person name="Nelson J."/>
            <person name="Hou S."/>
            <person name="Wollam A."/>
            <person name="Pepin K.H."/>
            <person name="Johnson M."/>
            <person name="Bhonagiri V."/>
            <person name="Zhang X."/>
            <person name="Suruliraj S."/>
            <person name="Warren W."/>
            <person name="Chinwalla A."/>
            <person name="Mardis E.R."/>
            <person name="Wilson R.K."/>
        </authorList>
    </citation>
    <scope>NUCLEOTIDE SEQUENCE [LARGE SCALE GENOMIC DNA]</scope>
    <source>
        <strain evidence="3 4">ATCC 29315</strain>
    </source>
</reference>
<dbReference type="EMBL" id="ADBF01000152">
    <property type="protein sequence ID" value="EFE49407.1"/>
    <property type="molecule type" value="Genomic_DNA"/>
</dbReference>
<accession>D4DRZ1</accession>
<feature type="compositionally biased region" description="Basic and acidic residues" evidence="1">
    <location>
        <begin position="259"/>
        <end position="273"/>
    </location>
</feature>
<dbReference type="AlphaFoldDB" id="D4DRZ1"/>
<dbReference type="STRING" id="546263.NELON_10765"/>
<sequence>MTTENNAFENAKHIDETGNEYWSARTLQQILEYSEWRNFQRAIDKAITACETSGNDKKHHFVETNKMIALGKGGQREVPDYRLSRYACYLIVQNGDPSKSVIAAGQTYFAVQTRRQELQDEAAFRSLGEDKQRLLLRRQLREHNTDLAAAAKDAGVEKPVEYAVFQNHGYRGLYGGLDKQGIHSRKGLKKSQKILDHMNASELAANLFRATQTEEKLRRENIQGKTQANRVHFEVGQKVRQTIEELGGIMPEDQPVPEKSIKQLENEEQKRLVAAEQHQNGKNNPNSGYLKSSLHTISQAA</sequence>
<evidence type="ECO:0000256" key="1">
    <source>
        <dbReference type="SAM" id="MobiDB-lite"/>
    </source>
</evidence>
<feature type="compositionally biased region" description="Polar residues" evidence="1">
    <location>
        <begin position="277"/>
        <end position="301"/>
    </location>
</feature>
<evidence type="ECO:0000313" key="3">
    <source>
        <dbReference type="EMBL" id="EFE49407.1"/>
    </source>
</evidence>
<name>D4DRZ1_NEIEG</name>
<evidence type="ECO:0000259" key="2">
    <source>
        <dbReference type="Pfam" id="PF02498"/>
    </source>
</evidence>
<protein>
    <submittedName>
        <fullName evidence="3">DNA-damage-inducible protein D</fullName>
    </submittedName>
</protein>
<proteinExistence type="predicted"/>
<comment type="caution">
    <text evidence="3">The sequence shown here is derived from an EMBL/GenBank/DDBJ whole genome shotgun (WGS) entry which is preliminary data.</text>
</comment>
<feature type="domain" description="Bro-N" evidence="2">
    <location>
        <begin position="12"/>
        <end position="104"/>
    </location>
</feature>
<feature type="region of interest" description="Disordered" evidence="1">
    <location>
        <begin position="249"/>
        <end position="301"/>
    </location>
</feature>
<dbReference type="NCBIfam" id="NF008573">
    <property type="entry name" value="PRK11525.1"/>
    <property type="match status" value="1"/>
</dbReference>
<organism evidence="3 4">
    <name type="scientific">Neisseria elongata subsp. glycolytica ATCC 29315</name>
    <dbReference type="NCBI Taxonomy" id="546263"/>
    <lineage>
        <taxon>Bacteria</taxon>
        <taxon>Pseudomonadati</taxon>
        <taxon>Pseudomonadota</taxon>
        <taxon>Betaproteobacteria</taxon>
        <taxon>Neisseriales</taxon>
        <taxon>Neisseriaceae</taxon>
        <taxon>Neisseria</taxon>
    </lineage>
</organism>
<evidence type="ECO:0000313" key="4">
    <source>
        <dbReference type="Proteomes" id="UP000005536"/>
    </source>
</evidence>